<dbReference type="Gene3D" id="3.40.140.10">
    <property type="entry name" value="Cytidine Deaminase, domain 2"/>
    <property type="match status" value="1"/>
</dbReference>
<keyword evidence="9 16" id="KW-0521">NADP</keyword>
<evidence type="ECO:0000256" key="9">
    <source>
        <dbReference type="ARBA" id="ARBA00022857"/>
    </source>
</evidence>
<accession>A0ABN1J5X5</accession>
<comment type="caution">
    <text evidence="18">The sequence shown here is derived from an EMBL/GenBank/DDBJ whole genome shotgun (WGS) entry which is preliminary data.</text>
</comment>
<comment type="similarity">
    <text evidence="6">Belongs to the HTP reductase family.</text>
</comment>
<evidence type="ECO:0000256" key="16">
    <source>
        <dbReference type="PIRNR" id="PIRNR006769"/>
    </source>
</evidence>
<dbReference type="PIRSF" id="PIRSF006769">
    <property type="entry name" value="RibD"/>
    <property type="match status" value="1"/>
</dbReference>
<dbReference type="PANTHER" id="PTHR38011:SF7">
    <property type="entry name" value="2,5-DIAMINO-6-RIBOSYLAMINO-4(3H)-PYRIMIDINONE 5'-PHOSPHATE REDUCTASE"/>
    <property type="match status" value="1"/>
</dbReference>
<keyword evidence="8 16" id="KW-0686">Riboflavin biosynthesis</keyword>
<evidence type="ECO:0000256" key="2">
    <source>
        <dbReference type="ARBA" id="ARBA00004882"/>
    </source>
</evidence>
<dbReference type="Pfam" id="PF00383">
    <property type="entry name" value="dCMP_cyt_deam_1"/>
    <property type="match status" value="1"/>
</dbReference>
<comment type="similarity">
    <text evidence="5 16">In the C-terminal section; belongs to the HTP reductase family.</text>
</comment>
<dbReference type="NCBIfam" id="TIGR00227">
    <property type="entry name" value="ribD_Cterm"/>
    <property type="match status" value="1"/>
</dbReference>
<dbReference type="PANTHER" id="PTHR38011">
    <property type="entry name" value="DIHYDROFOLATE REDUCTASE FAMILY PROTEIN (AFU_ORTHOLOGUE AFUA_8G06820)"/>
    <property type="match status" value="1"/>
</dbReference>
<evidence type="ECO:0000256" key="11">
    <source>
        <dbReference type="ARBA" id="ARBA00023268"/>
    </source>
</evidence>
<gene>
    <name evidence="18" type="primary">ribD</name>
    <name evidence="18" type="ORF">GCM10008905_28710</name>
</gene>
<keyword evidence="19" id="KW-1185">Reference proteome</keyword>
<dbReference type="CDD" id="cd01284">
    <property type="entry name" value="Riboflavin_deaminase-reductase"/>
    <property type="match status" value="1"/>
</dbReference>
<keyword evidence="11" id="KW-0511">Multifunctional enzyme</keyword>
<sequence length="360" mass="39897">MEEYMKRALELAKLGEGRVNPNPLVGAVIVKDGRIIGEGYHKAFGGPHAEVNAFSNALEDVTGAHMYVTLEPCSHYGKTPPCAKAIVEKRIKKVTIAMKDPNPMVSGNGIDILRKNGIEVEVGVMEEEAKALNEIFIKYITTKLPFCILKTASTLDGKISTFSGDSKWITGEKSREYVHQIRNKISSIMVGIETVIKDNPSLTTRIKDKKGRNPIRIIIDSKGRIPLDAKLLYEEGSTIIVTTQKASDEKLIKLKELGVEIIKTPLRNERVDLNYLMKELGERKIDSILLEGGGTLSYSALKEGIVDKVMTFIAPKIIGGRDSKTPVEGDGIEFMKDAINLKNIEVQRFDEDILIQGYLK</sequence>
<dbReference type="InterPro" id="IPR004794">
    <property type="entry name" value="Eubact_RibD"/>
</dbReference>
<dbReference type="EMBL" id="BAAACF010000006">
    <property type="protein sequence ID" value="GAA0729107.1"/>
    <property type="molecule type" value="Genomic_DNA"/>
</dbReference>
<dbReference type="EC" id="3.5.4.26" evidence="16"/>
<dbReference type="Proteomes" id="UP001500339">
    <property type="component" value="Unassembled WGS sequence"/>
</dbReference>
<evidence type="ECO:0000256" key="14">
    <source>
        <dbReference type="ARBA" id="ARBA00049861"/>
    </source>
</evidence>
<comment type="function">
    <text evidence="1 16">Converts 2,5-diamino-6-(ribosylamino)-4(3h)-pyrimidinone 5'-phosphate into 5-amino-6-(ribosylamino)-2,4(1h,3h)-pyrimidinedione 5'-phosphate.</text>
</comment>
<evidence type="ECO:0000259" key="17">
    <source>
        <dbReference type="PROSITE" id="PS51747"/>
    </source>
</evidence>
<dbReference type="InterPro" id="IPR002734">
    <property type="entry name" value="RibDG_C"/>
</dbReference>
<dbReference type="InterPro" id="IPR006401">
    <property type="entry name" value="Rib_reduct_arc"/>
</dbReference>
<dbReference type="SUPFAM" id="SSF53927">
    <property type="entry name" value="Cytidine deaminase-like"/>
    <property type="match status" value="1"/>
</dbReference>
<dbReference type="EC" id="1.1.1.193" evidence="16"/>
<keyword evidence="10 16" id="KW-0560">Oxidoreductase</keyword>
<comment type="similarity">
    <text evidence="4 16">In the N-terminal section; belongs to the cytidine and deoxycytidylate deaminase family.</text>
</comment>
<comment type="catalytic activity">
    <reaction evidence="15 16">
        <text>2,5-diamino-6-hydroxy-4-(5-phosphoribosylamino)-pyrimidine + H2O + H(+) = 5-amino-6-(5-phospho-D-ribosylamino)uracil + NH4(+)</text>
        <dbReference type="Rhea" id="RHEA:21868"/>
        <dbReference type="ChEBI" id="CHEBI:15377"/>
        <dbReference type="ChEBI" id="CHEBI:15378"/>
        <dbReference type="ChEBI" id="CHEBI:28938"/>
        <dbReference type="ChEBI" id="CHEBI:58453"/>
        <dbReference type="ChEBI" id="CHEBI:58614"/>
        <dbReference type="EC" id="3.5.4.26"/>
    </reaction>
</comment>
<evidence type="ECO:0000256" key="15">
    <source>
        <dbReference type="ARBA" id="ARBA00049886"/>
    </source>
</evidence>
<dbReference type="InterPro" id="IPR002125">
    <property type="entry name" value="CMP_dCMP_dom"/>
</dbReference>
<reference evidence="18 19" key="1">
    <citation type="journal article" date="2019" name="Int. J. Syst. Evol. Microbiol.">
        <title>The Global Catalogue of Microorganisms (GCM) 10K type strain sequencing project: providing services to taxonomists for standard genome sequencing and annotation.</title>
        <authorList>
            <consortium name="The Broad Institute Genomics Platform"/>
            <consortium name="The Broad Institute Genome Sequencing Center for Infectious Disease"/>
            <person name="Wu L."/>
            <person name="Ma J."/>
        </authorList>
    </citation>
    <scope>NUCLEOTIDE SEQUENCE [LARGE SCALE GENOMIC DNA]</scope>
    <source>
        <strain evidence="18 19">JCM 1405</strain>
    </source>
</reference>
<comment type="cofactor">
    <cofactor evidence="16">
        <name>Zn(2+)</name>
        <dbReference type="ChEBI" id="CHEBI:29105"/>
    </cofactor>
    <text evidence="16">Binds 1 zinc ion.</text>
</comment>
<dbReference type="InterPro" id="IPR016193">
    <property type="entry name" value="Cytidine_deaminase-like"/>
</dbReference>
<proteinExistence type="inferred from homology"/>
<comment type="catalytic activity">
    <reaction evidence="13">
        <text>2,5-diamino-6-(1-D-ribitylamino)pyrimidin-4(3H)-one 5'-phosphate + NADP(+) = 2,5-diamino-6-(1-D-ribosylamino)pyrimidin-4(3H)-one 5'-phosphate + NADPH + H(+)</text>
        <dbReference type="Rhea" id="RHEA:27278"/>
        <dbReference type="ChEBI" id="CHEBI:15378"/>
        <dbReference type="ChEBI" id="CHEBI:57783"/>
        <dbReference type="ChEBI" id="CHEBI:58349"/>
        <dbReference type="ChEBI" id="CHEBI:58890"/>
        <dbReference type="ChEBI" id="CHEBI:59545"/>
        <dbReference type="EC" id="1.1.1.302"/>
    </reaction>
</comment>
<dbReference type="NCBIfam" id="TIGR01508">
    <property type="entry name" value="rib_reduct_arch"/>
    <property type="match status" value="1"/>
</dbReference>
<keyword evidence="16" id="KW-0378">Hydrolase</keyword>
<dbReference type="Gene3D" id="3.40.430.10">
    <property type="entry name" value="Dihydrofolate Reductase, subunit A"/>
    <property type="match status" value="1"/>
</dbReference>
<dbReference type="PROSITE" id="PS51747">
    <property type="entry name" value="CYT_DCMP_DEAMINASES_2"/>
    <property type="match status" value="1"/>
</dbReference>
<keyword evidence="16" id="KW-0862">Zinc</keyword>
<evidence type="ECO:0000256" key="1">
    <source>
        <dbReference type="ARBA" id="ARBA00002151"/>
    </source>
</evidence>
<evidence type="ECO:0000256" key="5">
    <source>
        <dbReference type="ARBA" id="ARBA00007417"/>
    </source>
</evidence>
<dbReference type="SUPFAM" id="SSF53597">
    <property type="entry name" value="Dihydrofolate reductase-like"/>
    <property type="match status" value="1"/>
</dbReference>
<evidence type="ECO:0000256" key="10">
    <source>
        <dbReference type="ARBA" id="ARBA00023002"/>
    </source>
</evidence>
<protein>
    <recommendedName>
        <fullName evidence="16">Riboflavin biosynthesis protein RibD</fullName>
    </recommendedName>
    <domain>
        <recommendedName>
            <fullName evidence="16">Diaminohydroxyphosphoribosylaminopyrimidine deaminase</fullName>
            <shortName evidence="16">DRAP deaminase</shortName>
            <ecNumber evidence="16">3.5.4.26</ecNumber>
        </recommendedName>
        <alternativeName>
            <fullName evidence="16">Riboflavin-specific deaminase</fullName>
        </alternativeName>
    </domain>
    <domain>
        <recommendedName>
            <fullName evidence="16">5-amino-6-(5-phosphoribosylamino)uracil reductase</fullName>
            <ecNumber evidence="16">1.1.1.193</ecNumber>
        </recommendedName>
        <alternativeName>
            <fullName evidence="16">HTP reductase</fullName>
        </alternativeName>
    </domain>
</protein>
<comment type="pathway">
    <text evidence="2 16">Cofactor biosynthesis; riboflavin biosynthesis; 5-amino-6-(D-ribitylamino)uracil from GTP: step 2/4.</text>
</comment>
<evidence type="ECO:0000313" key="18">
    <source>
        <dbReference type="EMBL" id="GAA0729107.1"/>
    </source>
</evidence>
<dbReference type="InterPro" id="IPR024072">
    <property type="entry name" value="DHFR-like_dom_sf"/>
</dbReference>
<evidence type="ECO:0000256" key="13">
    <source>
        <dbReference type="ARBA" id="ARBA00049020"/>
    </source>
</evidence>
<dbReference type="Pfam" id="PF01872">
    <property type="entry name" value="RibD_C"/>
    <property type="match status" value="1"/>
</dbReference>
<dbReference type="NCBIfam" id="TIGR00326">
    <property type="entry name" value="eubact_ribD"/>
    <property type="match status" value="1"/>
</dbReference>
<comment type="catalytic activity">
    <reaction evidence="12">
        <text>2,5-diamino-6-(1-D-ribitylamino)pyrimidin-4(3H)-one 5'-phosphate + NAD(+) = 2,5-diamino-6-(1-D-ribosylamino)pyrimidin-4(3H)-one 5'-phosphate + NADH + H(+)</text>
        <dbReference type="Rhea" id="RHEA:27274"/>
        <dbReference type="ChEBI" id="CHEBI:15378"/>
        <dbReference type="ChEBI" id="CHEBI:57540"/>
        <dbReference type="ChEBI" id="CHEBI:57945"/>
        <dbReference type="ChEBI" id="CHEBI:58890"/>
        <dbReference type="ChEBI" id="CHEBI:59545"/>
        <dbReference type="EC" id="1.1.1.302"/>
    </reaction>
</comment>
<evidence type="ECO:0000256" key="12">
    <source>
        <dbReference type="ARBA" id="ARBA00047550"/>
    </source>
</evidence>
<feature type="domain" description="CMP/dCMP-type deaminase" evidence="17">
    <location>
        <begin position="1"/>
        <end position="121"/>
    </location>
</feature>
<evidence type="ECO:0000256" key="7">
    <source>
        <dbReference type="ARBA" id="ARBA00011738"/>
    </source>
</evidence>
<evidence type="ECO:0000256" key="4">
    <source>
        <dbReference type="ARBA" id="ARBA00005259"/>
    </source>
</evidence>
<keyword evidence="16" id="KW-0479">Metal-binding</keyword>
<dbReference type="InterPro" id="IPR050765">
    <property type="entry name" value="Riboflavin_Biosynth_HTPR"/>
</dbReference>
<evidence type="ECO:0000313" key="19">
    <source>
        <dbReference type="Proteomes" id="UP001500339"/>
    </source>
</evidence>
<evidence type="ECO:0000256" key="6">
    <source>
        <dbReference type="ARBA" id="ARBA00009723"/>
    </source>
</evidence>
<name>A0ABN1J5X5_9CLOT</name>
<comment type="catalytic activity">
    <reaction evidence="14 16">
        <text>5-amino-6-(5-phospho-D-ribitylamino)uracil + NADP(+) = 5-amino-6-(5-phospho-D-ribosylamino)uracil + NADPH + H(+)</text>
        <dbReference type="Rhea" id="RHEA:17845"/>
        <dbReference type="ChEBI" id="CHEBI:15378"/>
        <dbReference type="ChEBI" id="CHEBI:57783"/>
        <dbReference type="ChEBI" id="CHEBI:58349"/>
        <dbReference type="ChEBI" id="CHEBI:58421"/>
        <dbReference type="ChEBI" id="CHEBI:58453"/>
        <dbReference type="EC" id="1.1.1.193"/>
    </reaction>
</comment>
<comment type="subunit">
    <text evidence="7">Homodimer.</text>
</comment>
<evidence type="ECO:0000256" key="3">
    <source>
        <dbReference type="ARBA" id="ARBA00004910"/>
    </source>
</evidence>
<dbReference type="InterPro" id="IPR011549">
    <property type="entry name" value="RibD_C"/>
</dbReference>
<organism evidence="18 19">
    <name type="scientific">Clostridium malenominatum</name>
    <dbReference type="NCBI Taxonomy" id="1539"/>
    <lineage>
        <taxon>Bacteria</taxon>
        <taxon>Bacillati</taxon>
        <taxon>Bacillota</taxon>
        <taxon>Clostridia</taxon>
        <taxon>Eubacteriales</taxon>
        <taxon>Clostridiaceae</taxon>
        <taxon>Clostridium</taxon>
    </lineage>
</organism>
<evidence type="ECO:0000256" key="8">
    <source>
        <dbReference type="ARBA" id="ARBA00022619"/>
    </source>
</evidence>
<comment type="pathway">
    <text evidence="3 16">Cofactor biosynthesis; riboflavin biosynthesis; 5-amino-6-(D-ribitylamino)uracil from GTP: step 3/4.</text>
</comment>